<keyword evidence="3" id="KW-0813">Transport</keyword>
<evidence type="ECO:0000256" key="6">
    <source>
        <dbReference type="ARBA" id="ARBA00023136"/>
    </source>
</evidence>
<keyword evidence="7" id="KW-0998">Cell outer membrane</keyword>
<keyword evidence="8" id="KW-0732">Signal</keyword>
<dbReference type="Pfam" id="PF02321">
    <property type="entry name" value="OEP"/>
    <property type="match status" value="2"/>
</dbReference>
<comment type="subcellular location">
    <subcellularLocation>
        <location evidence="1">Cell outer membrane</location>
    </subcellularLocation>
</comment>
<keyword evidence="5" id="KW-0812">Transmembrane</keyword>
<organism evidence="9 10">
    <name type="scientific">Alloprevotella rava</name>
    <dbReference type="NCBI Taxonomy" id="671218"/>
    <lineage>
        <taxon>Bacteria</taxon>
        <taxon>Pseudomonadati</taxon>
        <taxon>Bacteroidota</taxon>
        <taxon>Bacteroidia</taxon>
        <taxon>Bacteroidales</taxon>
        <taxon>Prevotellaceae</taxon>
        <taxon>Alloprevotella</taxon>
    </lineage>
</organism>
<sequence>MKRIILSIMSLLSLTAVAQKPMTLRECIDYALNRNVQVKRSVLQRQQEEVNLSTAKNARLPEVSGGANQGFSFGRGLTAQNTYVSRNTASTGVNVSASLPLFTGFRLPNQKKQAELNLQAATADLEKVREDLSVQIAQAYLQALYQKEMISVAKEQLSLSRFQYSRIQRVYEAQKASGLAVNEAKNTVAQDELALVQNENNYKLALLDLSQLIEMSTPDSLDVIAPAMMQPQPVGGNPEAIFEEAVMSKPAILAQKLRIESAQKSIDIARAGYWPTLSLNGGIGTSYYHVNGGTNPAFGRQFKDNFNKSIGISLNIPIFDHFQTRNNIRMAKINYEGQRVQFDQAQKELYKEIQTAWYNAVAAQKKYEASRSAEEVARESFVMMTKKFEYGKANATEYNEQKTKYATAQTNRINAQYEYLFRNIILDFYKGTPIQ</sequence>
<comment type="caution">
    <text evidence="9">The sequence shown here is derived from an EMBL/GenBank/DDBJ whole genome shotgun (WGS) entry which is preliminary data.</text>
</comment>
<keyword evidence="4" id="KW-1134">Transmembrane beta strand</keyword>
<accession>A0A7W5XWZ8</accession>
<dbReference type="InterPro" id="IPR051906">
    <property type="entry name" value="TolC-like"/>
</dbReference>
<evidence type="ECO:0000256" key="5">
    <source>
        <dbReference type="ARBA" id="ARBA00022692"/>
    </source>
</evidence>
<dbReference type="SUPFAM" id="SSF56954">
    <property type="entry name" value="Outer membrane efflux proteins (OEP)"/>
    <property type="match status" value="1"/>
</dbReference>
<dbReference type="PANTHER" id="PTHR30026">
    <property type="entry name" value="OUTER MEMBRANE PROTEIN TOLC"/>
    <property type="match status" value="1"/>
</dbReference>
<dbReference type="GO" id="GO:0015288">
    <property type="term" value="F:porin activity"/>
    <property type="evidence" value="ECO:0007669"/>
    <property type="project" value="TreeGrafter"/>
</dbReference>
<dbReference type="GO" id="GO:0009279">
    <property type="term" value="C:cell outer membrane"/>
    <property type="evidence" value="ECO:0007669"/>
    <property type="project" value="UniProtKB-SubCell"/>
</dbReference>
<comment type="similarity">
    <text evidence="2">Belongs to the outer membrane factor (OMF) (TC 1.B.17) family.</text>
</comment>
<evidence type="ECO:0000256" key="8">
    <source>
        <dbReference type="SAM" id="SignalP"/>
    </source>
</evidence>
<evidence type="ECO:0000256" key="2">
    <source>
        <dbReference type="ARBA" id="ARBA00007613"/>
    </source>
</evidence>
<reference evidence="9 10" key="1">
    <citation type="submission" date="2020-08" db="EMBL/GenBank/DDBJ databases">
        <title>Genomic Encyclopedia of Type Strains, Phase IV (KMG-IV): sequencing the most valuable type-strain genomes for metagenomic binning, comparative biology and taxonomic classification.</title>
        <authorList>
            <person name="Goeker M."/>
        </authorList>
    </citation>
    <scope>NUCLEOTIDE SEQUENCE [LARGE SCALE GENOMIC DNA]</scope>
    <source>
        <strain evidence="9 10">DSM 22548</strain>
    </source>
</reference>
<dbReference type="EMBL" id="JACICA010000001">
    <property type="protein sequence ID" value="MBB3701768.1"/>
    <property type="molecule type" value="Genomic_DNA"/>
</dbReference>
<feature type="signal peptide" evidence="8">
    <location>
        <begin position="1"/>
        <end position="18"/>
    </location>
</feature>
<dbReference type="RefSeq" id="WP_244957385.1">
    <property type="nucleotide sequence ID" value="NZ_JACICA010000001.1"/>
</dbReference>
<feature type="chain" id="PRO_5030802222" evidence="8">
    <location>
        <begin position="19"/>
        <end position="435"/>
    </location>
</feature>
<evidence type="ECO:0000256" key="3">
    <source>
        <dbReference type="ARBA" id="ARBA00022448"/>
    </source>
</evidence>
<dbReference type="GO" id="GO:0015562">
    <property type="term" value="F:efflux transmembrane transporter activity"/>
    <property type="evidence" value="ECO:0007669"/>
    <property type="project" value="InterPro"/>
</dbReference>
<name>A0A7W5XWZ8_9BACT</name>
<evidence type="ECO:0000256" key="7">
    <source>
        <dbReference type="ARBA" id="ARBA00023237"/>
    </source>
</evidence>
<evidence type="ECO:0000256" key="4">
    <source>
        <dbReference type="ARBA" id="ARBA00022452"/>
    </source>
</evidence>
<evidence type="ECO:0000313" key="10">
    <source>
        <dbReference type="Proteomes" id="UP000541425"/>
    </source>
</evidence>
<dbReference type="AlphaFoldDB" id="A0A7W5XWZ8"/>
<evidence type="ECO:0000256" key="1">
    <source>
        <dbReference type="ARBA" id="ARBA00004442"/>
    </source>
</evidence>
<dbReference type="Gene3D" id="1.20.1600.10">
    <property type="entry name" value="Outer membrane efflux proteins (OEP)"/>
    <property type="match status" value="1"/>
</dbReference>
<evidence type="ECO:0000313" key="9">
    <source>
        <dbReference type="EMBL" id="MBB3701768.1"/>
    </source>
</evidence>
<proteinExistence type="inferred from homology"/>
<keyword evidence="6" id="KW-0472">Membrane</keyword>
<protein>
    <submittedName>
        <fullName evidence="9">Outer membrane protein</fullName>
    </submittedName>
</protein>
<dbReference type="PANTHER" id="PTHR30026:SF20">
    <property type="entry name" value="OUTER MEMBRANE PROTEIN TOLC"/>
    <property type="match status" value="1"/>
</dbReference>
<dbReference type="GO" id="GO:1990281">
    <property type="term" value="C:efflux pump complex"/>
    <property type="evidence" value="ECO:0007669"/>
    <property type="project" value="TreeGrafter"/>
</dbReference>
<gene>
    <name evidence="9" type="ORF">FHS60_000210</name>
</gene>
<dbReference type="InterPro" id="IPR003423">
    <property type="entry name" value="OMP_efflux"/>
</dbReference>
<dbReference type="Proteomes" id="UP000541425">
    <property type="component" value="Unassembled WGS sequence"/>
</dbReference>